<dbReference type="EMBL" id="BLXT01006168">
    <property type="protein sequence ID" value="GFO29550.1"/>
    <property type="molecule type" value="Genomic_DNA"/>
</dbReference>
<evidence type="ECO:0000259" key="7">
    <source>
        <dbReference type="Pfam" id="PF01694"/>
    </source>
</evidence>
<dbReference type="InterPro" id="IPR035952">
    <property type="entry name" value="Rhomboid-like_sf"/>
</dbReference>
<dbReference type="InterPro" id="IPR051739">
    <property type="entry name" value="Rhomboid_IM_Serine_Proteases"/>
</dbReference>
<feature type="domain" description="Peptidase S54 rhomboid" evidence="7">
    <location>
        <begin position="249"/>
        <end position="408"/>
    </location>
</feature>
<reference evidence="8 9" key="1">
    <citation type="journal article" date="2021" name="Elife">
        <title>Chloroplast acquisition without the gene transfer in kleptoplastic sea slugs, Plakobranchus ocellatus.</title>
        <authorList>
            <person name="Maeda T."/>
            <person name="Takahashi S."/>
            <person name="Yoshida T."/>
            <person name="Shimamura S."/>
            <person name="Takaki Y."/>
            <person name="Nagai Y."/>
            <person name="Toyoda A."/>
            <person name="Suzuki Y."/>
            <person name="Arimoto A."/>
            <person name="Ishii H."/>
            <person name="Satoh N."/>
            <person name="Nishiyama T."/>
            <person name="Hasebe M."/>
            <person name="Maruyama T."/>
            <person name="Minagawa J."/>
            <person name="Obokata J."/>
            <person name="Shigenobu S."/>
        </authorList>
    </citation>
    <scope>NUCLEOTIDE SEQUENCE [LARGE SCALE GENOMIC DNA]</scope>
</reference>
<feature type="transmembrane region" description="Helical" evidence="6">
    <location>
        <begin position="291"/>
        <end position="308"/>
    </location>
</feature>
<feature type="transmembrane region" description="Helical" evidence="6">
    <location>
        <begin position="420"/>
        <end position="442"/>
    </location>
</feature>
<feature type="transmembrane region" description="Helical" evidence="6">
    <location>
        <begin position="204"/>
        <end position="224"/>
    </location>
</feature>
<keyword evidence="4 6" id="KW-1133">Transmembrane helix</keyword>
<dbReference type="InterPro" id="IPR022764">
    <property type="entry name" value="Peptidase_S54_rhomboid_dom"/>
</dbReference>
<dbReference type="PANTHER" id="PTHR45840:SF2">
    <property type="entry name" value="PROTEIN RHOMBOID-RELATED"/>
    <property type="match status" value="1"/>
</dbReference>
<dbReference type="GO" id="GO:0016020">
    <property type="term" value="C:membrane"/>
    <property type="evidence" value="ECO:0007669"/>
    <property type="project" value="UniProtKB-SubCell"/>
</dbReference>
<comment type="similarity">
    <text evidence="2">Belongs to the peptidase S54 family.</text>
</comment>
<evidence type="ECO:0000256" key="2">
    <source>
        <dbReference type="ARBA" id="ARBA00009045"/>
    </source>
</evidence>
<evidence type="ECO:0000256" key="4">
    <source>
        <dbReference type="ARBA" id="ARBA00022989"/>
    </source>
</evidence>
<accession>A0AAV4CDQ4</accession>
<dbReference type="AlphaFoldDB" id="A0AAV4CDQ4"/>
<dbReference type="Pfam" id="PF01694">
    <property type="entry name" value="Rhomboid"/>
    <property type="match status" value="1"/>
</dbReference>
<name>A0AAV4CDQ4_9GAST</name>
<evidence type="ECO:0000256" key="5">
    <source>
        <dbReference type="ARBA" id="ARBA00023136"/>
    </source>
</evidence>
<protein>
    <submittedName>
        <fullName evidence="8">Rhomboid-like protein</fullName>
    </submittedName>
</protein>
<dbReference type="GO" id="GO:0004252">
    <property type="term" value="F:serine-type endopeptidase activity"/>
    <property type="evidence" value="ECO:0007669"/>
    <property type="project" value="InterPro"/>
</dbReference>
<gene>
    <name evidence="8" type="ORF">PoB_005605500</name>
</gene>
<comment type="subcellular location">
    <subcellularLocation>
        <location evidence="1">Membrane</location>
        <topology evidence="1">Multi-pass membrane protein</topology>
    </subcellularLocation>
</comment>
<dbReference type="Proteomes" id="UP000735302">
    <property type="component" value="Unassembled WGS sequence"/>
</dbReference>
<comment type="caution">
    <text evidence="8">The sequence shown here is derived from an EMBL/GenBank/DDBJ whole genome shotgun (WGS) entry which is preliminary data.</text>
</comment>
<feature type="transmembrane region" description="Helical" evidence="6">
    <location>
        <begin position="254"/>
        <end position="279"/>
    </location>
</feature>
<feature type="transmembrane region" description="Helical" evidence="6">
    <location>
        <begin position="314"/>
        <end position="334"/>
    </location>
</feature>
<organism evidence="8 9">
    <name type="scientific">Plakobranchus ocellatus</name>
    <dbReference type="NCBI Taxonomy" id="259542"/>
    <lineage>
        <taxon>Eukaryota</taxon>
        <taxon>Metazoa</taxon>
        <taxon>Spiralia</taxon>
        <taxon>Lophotrochozoa</taxon>
        <taxon>Mollusca</taxon>
        <taxon>Gastropoda</taxon>
        <taxon>Heterobranchia</taxon>
        <taxon>Euthyneura</taxon>
        <taxon>Panpulmonata</taxon>
        <taxon>Sacoglossa</taxon>
        <taxon>Placobranchoidea</taxon>
        <taxon>Plakobranchidae</taxon>
        <taxon>Plakobranchus</taxon>
    </lineage>
</organism>
<feature type="transmembrane region" description="Helical" evidence="6">
    <location>
        <begin position="355"/>
        <end position="376"/>
    </location>
</feature>
<evidence type="ECO:0000256" key="6">
    <source>
        <dbReference type="SAM" id="Phobius"/>
    </source>
</evidence>
<dbReference type="Gene3D" id="1.20.1540.10">
    <property type="entry name" value="Rhomboid-like"/>
    <property type="match status" value="1"/>
</dbReference>
<evidence type="ECO:0000256" key="1">
    <source>
        <dbReference type="ARBA" id="ARBA00004141"/>
    </source>
</evidence>
<keyword evidence="9" id="KW-1185">Reference proteome</keyword>
<dbReference type="PANTHER" id="PTHR45840">
    <property type="entry name" value="RHOMBOID-RELATED PROTEIN"/>
    <property type="match status" value="1"/>
</dbReference>
<dbReference type="SUPFAM" id="SSF144091">
    <property type="entry name" value="Rhomboid-like"/>
    <property type="match status" value="1"/>
</dbReference>
<proteinExistence type="inferred from homology"/>
<evidence type="ECO:0000313" key="9">
    <source>
        <dbReference type="Proteomes" id="UP000735302"/>
    </source>
</evidence>
<feature type="transmembrane region" description="Helical" evidence="6">
    <location>
        <begin position="388"/>
        <end position="408"/>
    </location>
</feature>
<keyword evidence="5 6" id="KW-0472">Membrane</keyword>
<keyword evidence="3 6" id="KW-0812">Transmembrane</keyword>
<evidence type="ECO:0000256" key="3">
    <source>
        <dbReference type="ARBA" id="ARBA00022692"/>
    </source>
</evidence>
<evidence type="ECO:0000313" key="8">
    <source>
        <dbReference type="EMBL" id="GFO29550.1"/>
    </source>
</evidence>
<sequence>MTHDVKQFFHTKLQLPYRVHFFQKEETKNRPFTMMRWREMLMDYGQIYGEDGKSKTTRSGSSFFSVDGDLMAKRKADMELRRTLEVHFRPLFQRFVYGGEKIACHDLRRVLKDVEYRSRLPPDKVHELVDVTDFNIGRSIKYEEFVRIVTGKITDDMYSDLGSSEAEEIPNSCLARILPVVCRNTAQQNLVEERLANYRCLPPAIFMLIISVAQIIAYIIYSVGDSSSSLALEGVPVNNSLMYMPARRREAWRFLSYCLLHQGFVDLMFNVVIQIVVGIPLEITYSWWRLSIVYIVGVTMGSVGQSVADQDVGLVGAGGGAYAVLGGHMIAMWQNRKHLNDNQAEGRKIHVLCSVTLRFLVLLVLIMVPQVGLAVYRRWFLDDIFIKIGIFAHVAGFISGLTIGTAFLKDPKLLPWQRGGSGILAFFLFLAALGAAIVFNIASDGYPDEDFTPLSEFVNSP</sequence>